<dbReference type="SMART" id="SM00567">
    <property type="entry name" value="EZ_HEAT"/>
    <property type="match status" value="4"/>
</dbReference>
<evidence type="ECO:0000256" key="1">
    <source>
        <dbReference type="ARBA" id="ARBA00023125"/>
    </source>
</evidence>
<evidence type="ECO:0000259" key="2">
    <source>
        <dbReference type="PROSITE" id="PS50937"/>
    </source>
</evidence>
<dbReference type="PROSITE" id="PS50937">
    <property type="entry name" value="HTH_MERR_2"/>
    <property type="match status" value="1"/>
</dbReference>
<protein>
    <submittedName>
        <fullName evidence="3">HEAT repeat domain-containing protein</fullName>
    </submittedName>
</protein>
<dbReference type="PRINTS" id="PR00040">
    <property type="entry name" value="HTHMERR"/>
</dbReference>
<dbReference type="PANTHER" id="PTHR30204">
    <property type="entry name" value="REDOX-CYCLING DRUG-SENSING TRANSCRIPTIONAL ACTIVATOR SOXR"/>
    <property type="match status" value="1"/>
</dbReference>
<organism evidence="3">
    <name type="scientific">Microbacterium sp. A8/3-1</name>
    <dbReference type="NCBI Taxonomy" id="3160749"/>
    <lineage>
        <taxon>Bacteria</taxon>
        <taxon>Bacillati</taxon>
        <taxon>Actinomycetota</taxon>
        <taxon>Actinomycetes</taxon>
        <taxon>Micrococcales</taxon>
        <taxon>Microbacteriaceae</taxon>
        <taxon>Microbacterium</taxon>
    </lineage>
</organism>
<dbReference type="Gene3D" id="1.25.10.10">
    <property type="entry name" value="Leucine-rich Repeat Variant"/>
    <property type="match status" value="2"/>
</dbReference>
<accession>A0AAU7VS36</accession>
<dbReference type="EMBL" id="CP158357">
    <property type="protein sequence ID" value="XBX76960.1"/>
    <property type="molecule type" value="Genomic_DNA"/>
</dbReference>
<dbReference type="InterPro" id="IPR016024">
    <property type="entry name" value="ARM-type_fold"/>
</dbReference>
<name>A0AAU7VS36_9MICO</name>
<dbReference type="GO" id="GO:0003700">
    <property type="term" value="F:DNA-binding transcription factor activity"/>
    <property type="evidence" value="ECO:0007669"/>
    <property type="project" value="InterPro"/>
</dbReference>
<dbReference type="GO" id="GO:0003677">
    <property type="term" value="F:DNA binding"/>
    <property type="evidence" value="ECO:0007669"/>
    <property type="project" value="UniProtKB-KW"/>
</dbReference>
<dbReference type="SMART" id="SM00422">
    <property type="entry name" value="HTH_MERR"/>
    <property type="match status" value="1"/>
</dbReference>
<dbReference type="InterPro" id="IPR004155">
    <property type="entry name" value="PBS_lyase_HEAT"/>
</dbReference>
<dbReference type="SUPFAM" id="SSF48371">
    <property type="entry name" value="ARM repeat"/>
    <property type="match status" value="1"/>
</dbReference>
<dbReference type="InterPro" id="IPR000551">
    <property type="entry name" value="MerR-type_HTH_dom"/>
</dbReference>
<dbReference type="Pfam" id="PF00376">
    <property type="entry name" value="MerR"/>
    <property type="match status" value="1"/>
</dbReference>
<dbReference type="RefSeq" id="WP_350350530.1">
    <property type="nucleotide sequence ID" value="NZ_CP158357.1"/>
</dbReference>
<dbReference type="Gene3D" id="1.10.1660.10">
    <property type="match status" value="1"/>
</dbReference>
<dbReference type="PROSITE" id="PS00552">
    <property type="entry name" value="HTH_MERR_1"/>
    <property type="match status" value="1"/>
</dbReference>
<dbReference type="Pfam" id="PF03130">
    <property type="entry name" value="HEAT_PBS"/>
    <property type="match status" value="1"/>
</dbReference>
<dbReference type="SUPFAM" id="SSF46955">
    <property type="entry name" value="Putative DNA-binding domain"/>
    <property type="match status" value="1"/>
</dbReference>
<dbReference type="Pfam" id="PF13646">
    <property type="entry name" value="HEAT_2"/>
    <property type="match status" value="1"/>
</dbReference>
<sequence length="330" mass="35379">MLIGEVAQQTGISARMLRHYDRIGLVSPSERSAAGYRRYSDADVQRLFRVEGLRSLGLGLAEIPAALTDERFTTRGMIDQLLERSRDQLALAQELVSRLEQVQASEPEAWPDVMRTIGLMRGFDAHDASARQRQALSLPDADERDVGVLVEALLREEDVNASGAIAWAVARAGDAAIPLLAAALDSPAEDRRHRALRALEKIGSPAALSALTDLADHRDPLLRARAHLARGRTGDDESIDAIVELIVLGTADIEGVEVLEGLARSDDLAPRVARALAAASASTDPAARRRLACALGSIPGDEAVTALRDLAEDPEPSVALTAKALLRAHE</sequence>
<gene>
    <name evidence="3" type="ORF">ABS642_13670</name>
</gene>
<reference evidence="3" key="1">
    <citation type="submission" date="2024-06" db="EMBL/GenBank/DDBJ databases">
        <title>Draft genome sequence of Microbacterium sp. strain A8/3-1, isolated from Oxytropis tragacanthoides Fisch. ex DC. Root nodules in the Altai region of Russia.</title>
        <authorList>
            <person name="Sazanova A."/>
            <person name="Guro P."/>
            <person name="Kuznetsova I."/>
            <person name="Belimov A."/>
            <person name="Safronova V."/>
        </authorList>
    </citation>
    <scope>NUCLEOTIDE SEQUENCE</scope>
    <source>
        <strain evidence="3">A8/3-1</strain>
    </source>
</reference>
<dbReference type="InterPro" id="IPR009061">
    <property type="entry name" value="DNA-bd_dom_put_sf"/>
</dbReference>
<dbReference type="PANTHER" id="PTHR30204:SF93">
    <property type="entry name" value="HTH MERR-TYPE DOMAIN-CONTAINING PROTEIN"/>
    <property type="match status" value="1"/>
</dbReference>
<feature type="domain" description="HTH merR-type" evidence="2">
    <location>
        <begin position="1"/>
        <end position="69"/>
    </location>
</feature>
<keyword evidence="1" id="KW-0238">DNA-binding</keyword>
<dbReference type="InterPro" id="IPR011989">
    <property type="entry name" value="ARM-like"/>
</dbReference>
<proteinExistence type="predicted"/>
<evidence type="ECO:0000313" key="3">
    <source>
        <dbReference type="EMBL" id="XBX76960.1"/>
    </source>
</evidence>
<dbReference type="InterPro" id="IPR047057">
    <property type="entry name" value="MerR_fam"/>
</dbReference>
<dbReference type="AlphaFoldDB" id="A0AAU7VS36"/>